<dbReference type="GO" id="GO:0016020">
    <property type="term" value="C:membrane"/>
    <property type="evidence" value="ECO:0007669"/>
    <property type="project" value="TreeGrafter"/>
</dbReference>
<dbReference type="Gene3D" id="3.10.20.740">
    <property type="match status" value="1"/>
</dbReference>
<keyword evidence="2" id="KW-0479">Metal-binding</keyword>
<proteinExistence type="predicted"/>
<feature type="domain" description="4Fe-4S ferredoxin-type" evidence="7">
    <location>
        <begin position="190"/>
        <end position="219"/>
    </location>
</feature>
<evidence type="ECO:0000259" key="8">
    <source>
        <dbReference type="PROSITE" id="PS51669"/>
    </source>
</evidence>
<dbReference type="GeneID" id="36511088"/>
<accession>A0A2R4WY16</accession>
<reference evidence="10 11" key="1">
    <citation type="submission" date="2018-04" db="EMBL/GenBank/DDBJ databases">
        <title>Halococcoides cellulosivorans gen. nov., sp. nov., an extremely halophilic cellulose-utilizing haloarchaeon from hypersaline lakes.</title>
        <authorList>
            <person name="Sorokin D.Y."/>
            <person name="Toshchakov S.V."/>
            <person name="Samarov N.I."/>
            <person name="Korzhenkov A."/>
            <person name="Kublanov I.V."/>
        </authorList>
    </citation>
    <scope>NUCLEOTIDE SEQUENCE [LARGE SCALE GENOMIC DNA]</scope>
    <source>
        <strain evidence="10 11">HArcel1</strain>
    </source>
</reference>
<dbReference type="PROSITE" id="PS00198">
    <property type="entry name" value="4FE4S_FER_1"/>
    <property type="match status" value="1"/>
</dbReference>
<keyword evidence="4" id="KW-0408">Iron</keyword>
<dbReference type="CDD" id="cd00207">
    <property type="entry name" value="fer2"/>
    <property type="match status" value="1"/>
</dbReference>
<dbReference type="FunFam" id="3.30.70.20:FF:000035">
    <property type="entry name" value="Iron hydrogenase 1"/>
    <property type="match status" value="1"/>
</dbReference>
<dbReference type="SMART" id="SM00929">
    <property type="entry name" value="NADH-G_4Fe-4S_3"/>
    <property type="match status" value="1"/>
</dbReference>
<dbReference type="SUPFAM" id="SSF54862">
    <property type="entry name" value="4Fe-4S ferredoxins"/>
    <property type="match status" value="1"/>
</dbReference>
<dbReference type="Pfam" id="PF00384">
    <property type="entry name" value="Molybdopterin"/>
    <property type="match status" value="1"/>
</dbReference>
<feature type="domain" description="2Fe-2S ferredoxin-type" evidence="6">
    <location>
        <begin position="11"/>
        <end position="88"/>
    </location>
</feature>
<dbReference type="Pfam" id="PF10588">
    <property type="entry name" value="NADH-G_4Fe-4S_3"/>
    <property type="match status" value="1"/>
</dbReference>
<dbReference type="PANTHER" id="PTHR43105:SF10">
    <property type="entry name" value="NADH-QUINONE OXIDOREDUCTASE SUBUNIT G"/>
    <property type="match status" value="1"/>
</dbReference>
<dbReference type="PROSITE" id="PS51669">
    <property type="entry name" value="4FE4S_MOW_BIS_MGD"/>
    <property type="match status" value="1"/>
</dbReference>
<evidence type="ECO:0000256" key="1">
    <source>
        <dbReference type="ARBA" id="ARBA00022485"/>
    </source>
</evidence>
<evidence type="ECO:0000313" key="11">
    <source>
        <dbReference type="Proteomes" id="UP000244727"/>
    </source>
</evidence>
<dbReference type="GO" id="GO:0003954">
    <property type="term" value="F:NADH dehydrogenase activity"/>
    <property type="evidence" value="ECO:0007669"/>
    <property type="project" value="TreeGrafter"/>
</dbReference>
<sequence>MSQATESEAPTTVSLTIDGTEVQARPDQTILEAAREADIDVPTLCAYEGLSNVGACRMCLVEIDGERTETACTTTVQDEMSVAVHTDELWDQRRSLLELMFAEENHYCMYCEMEGDCELEDLFNEAGLDECHLPLEYMDLDPDTSHDYITLDLDRCISCGRCIRSCEEVVGNATLSFSDRGREAEIVADDDVPLGESSCVSCGSCVQACPTGALYGTQSAYRGRERNCEVTETTCPECSVGCTLEVYTNSGRIVKIEGAEDGPDGGQLCEKGRFELLGDGRPRVEKARVGGTEESVSEARQRVREILADADAIDAVASDRLPLETLQGFAAALEDYPAAVSVPGRERVTLEDRVVAAVTSEFDVDRGDLYASTLAGLEDRDSIVVYDTSIVDSHPVAASYVRRAARSGADLVTVEDETDRLDRFSDTTIDRSAPLADVTDDAAEVFSAGTSAIESDAQSAAESLSAAVDGDSAIVVGPEIRDASTLANVFGLAAMSGAEVLSLNDASNQVFGRMETTDSPADPDVAYLFAADDRDEHIEAMIEHALAADTVIVQATRESPLTKLADVVLPALDWYERGGTFVDAAGRRRTIDPVLRPRGAIDDDLVADVEVDA</sequence>
<evidence type="ECO:0000256" key="2">
    <source>
        <dbReference type="ARBA" id="ARBA00022723"/>
    </source>
</evidence>
<gene>
    <name evidence="10" type="ORF">HARCEL1_01235</name>
</gene>
<evidence type="ECO:0000256" key="3">
    <source>
        <dbReference type="ARBA" id="ARBA00022737"/>
    </source>
</evidence>
<dbReference type="Gene3D" id="3.30.70.20">
    <property type="match status" value="1"/>
</dbReference>
<evidence type="ECO:0000313" key="10">
    <source>
        <dbReference type="EMBL" id="AWB26437.1"/>
    </source>
</evidence>
<dbReference type="InterPro" id="IPR017896">
    <property type="entry name" value="4Fe4S_Fe-S-bd"/>
</dbReference>
<keyword evidence="3" id="KW-0677">Repeat</keyword>
<dbReference type="InterPro" id="IPR050123">
    <property type="entry name" value="Prok_molybdopt-oxidoreductase"/>
</dbReference>
<keyword evidence="11" id="KW-1185">Reference proteome</keyword>
<dbReference type="Pfam" id="PF12838">
    <property type="entry name" value="Fer4_7"/>
    <property type="match status" value="1"/>
</dbReference>
<dbReference type="InterPro" id="IPR001041">
    <property type="entry name" value="2Fe-2S_ferredoxin-type"/>
</dbReference>
<dbReference type="PROSITE" id="PS51085">
    <property type="entry name" value="2FE2S_FER_2"/>
    <property type="match status" value="1"/>
</dbReference>
<dbReference type="InterPro" id="IPR036010">
    <property type="entry name" value="2Fe-2S_ferredoxin-like_sf"/>
</dbReference>
<dbReference type="GO" id="GO:0046872">
    <property type="term" value="F:metal ion binding"/>
    <property type="evidence" value="ECO:0007669"/>
    <property type="project" value="UniProtKB-KW"/>
</dbReference>
<dbReference type="Gene3D" id="3.40.50.740">
    <property type="match status" value="1"/>
</dbReference>
<dbReference type="SMART" id="SM00926">
    <property type="entry name" value="Molybdop_Fe4S4"/>
    <property type="match status" value="1"/>
</dbReference>
<dbReference type="PROSITE" id="PS51839">
    <property type="entry name" value="4FE4S_HC3"/>
    <property type="match status" value="1"/>
</dbReference>
<keyword evidence="1" id="KW-0004">4Fe-4S</keyword>
<dbReference type="Proteomes" id="UP000244727">
    <property type="component" value="Chromosome"/>
</dbReference>
<organism evidence="10 11">
    <name type="scientific">Halococcoides cellulosivorans</name>
    <dbReference type="NCBI Taxonomy" id="1679096"/>
    <lineage>
        <taxon>Archaea</taxon>
        <taxon>Methanobacteriati</taxon>
        <taxon>Methanobacteriota</taxon>
        <taxon>Stenosarchaea group</taxon>
        <taxon>Halobacteria</taxon>
        <taxon>Halobacteriales</taxon>
        <taxon>Haloarculaceae</taxon>
        <taxon>Halococcoides</taxon>
    </lineage>
</organism>
<dbReference type="KEGG" id="harc:HARCEL1_01235"/>
<dbReference type="GO" id="GO:0051539">
    <property type="term" value="F:4 iron, 4 sulfur cluster binding"/>
    <property type="evidence" value="ECO:0007669"/>
    <property type="project" value="UniProtKB-KW"/>
</dbReference>
<dbReference type="Pfam" id="PF13510">
    <property type="entry name" value="Fer2_4"/>
    <property type="match status" value="1"/>
</dbReference>
<feature type="domain" description="4Fe-4S ferredoxin-type" evidence="7">
    <location>
        <begin position="147"/>
        <end position="180"/>
    </location>
</feature>
<dbReference type="InterPro" id="IPR019574">
    <property type="entry name" value="NADH_UbQ_OxRdtase_Gsu_4Fe4S-bd"/>
</dbReference>
<dbReference type="SUPFAM" id="SSF53706">
    <property type="entry name" value="Formate dehydrogenase/DMSO reductase, domains 1-3"/>
    <property type="match status" value="1"/>
</dbReference>
<dbReference type="SUPFAM" id="SSF54292">
    <property type="entry name" value="2Fe-2S ferredoxin-like"/>
    <property type="match status" value="1"/>
</dbReference>
<feature type="domain" description="4Fe-4S Mo/W bis-MGD-type" evidence="8">
    <location>
        <begin position="228"/>
        <end position="283"/>
    </location>
</feature>
<evidence type="ECO:0000256" key="4">
    <source>
        <dbReference type="ARBA" id="ARBA00023004"/>
    </source>
</evidence>
<dbReference type="GO" id="GO:0022904">
    <property type="term" value="P:respiratory electron transport chain"/>
    <property type="evidence" value="ECO:0007669"/>
    <property type="project" value="TreeGrafter"/>
</dbReference>
<protein>
    <submittedName>
        <fullName evidence="10">Ferredoxin</fullName>
    </submittedName>
</protein>
<name>A0A2R4WY16_9EURY</name>
<dbReference type="PROSITE" id="PS51379">
    <property type="entry name" value="4FE4S_FER_2"/>
    <property type="match status" value="2"/>
</dbReference>
<evidence type="ECO:0000259" key="6">
    <source>
        <dbReference type="PROSITE" id="PS51085"/>
    </source>
</evidence>
<keyword evidence="5" id="KW-0411">Iron-sulfur</keyword>
<evidence type="ECO:0000259" key="9">
    <source>
        <dbReference type="PROSITE" id="PS51839"/>
    </source>
</evidence>
<dbReference type="InterPro" id="IPR006656">
    <property type="entry name" value="Mopterin_OxRdtase"/>
</dbReference>
<dbReference type="InterPro" id="IPR017900">
    <property type="entry name" value="4Fe4S_Fe_S_CS"/>
</dbReference>
<feature type="domain" description="4Fe-4S His(Cys)3-ligated-type" evidence="9">
    <location>
        <begin position="88"/>
        <end position="127"/>
    </location>
</feature>
<dbReference type="AlphaFoldDB" id="A0A2R4WY16"/>
<dbReference type="CDD" id="cd00368">
    <property type="entry name" value="Molybdopterin-Binding"/>
    <property type="match status" value="1"/>
</dbReference>
<dbReference type="EMBL" id="CP028858">
    <property type="protein sequence ID" value="AWB26437.1"/>
    <property type="molecule type" value="Genomic_DNA"/>
</dbReference>
<evidence type="ECO:0000259" key="7">
    <source>
        <dbReference type="PROSITE" id="PS51379"/>
    </source>
</evidence>
<dbReference type="Pfam" id="PF04879">
    <property type="entry name" value="Molybdop_Fe4S4"/>
    <property type="match status" value="1"/>
</dbReference>
<dbReference type="Gene3D" id="2.20.25.90">
    <property type="entry name" value="ADC-like domains"/>
    <property type="match status" value="1"/>
</dbReference>
<dbReference type="PANTHER" id="PTHR43105">
    <property type="entry name" value="RESPIRATORY NITRATE REDUCTASE"/>
    <property type="match status" value="1"/>
</dbReference>
<dbReference type="InterPro" id="IPR006963">
    <property type="entry name" value="Mopterin_OxRdtase_4Fe-4S_dom"/>
</dbReference>
<evidence type="ECO:0000256" key="5">
    <source>
        <dbReference type="ARBA" id="ARBA00023014"/>
    </source>
</evidence>
<dbReference type="RefSeq" id="WP_108380806.1">
    <property type="nucleotide sequence ID" value="NZ_CP028858.1"/>
</dbReference>